<dbReference type="Proteomes" id="UP001201980">
    <property type="component" value="Unassembled WGS sequence"/>
</dbReference>
<keyword evidence="6" id="KW-0812">Transmembrane</keyword>
<evidence type="ECO:0000313" key="10">
    <source>
        <dbReference type="EMBL" id="KAJ2899704.1"/>
    </source>
</evidence>
<feature type="transmembrane region" description="Helical" evidence="6">
    <location>
        <begin position="107"/>
        <end position="125"/>
    </location>
</feature>
<dbReference type="AlphaFoldDB" id="A0AAD5RPE1"/>
<feature type="region of interest" description="Disordered" evidence="5">
    <location>
        <begin position="68"/>
        <end position="89"/>
    </location>
</feature>
<dbReference type="Gene3D" id="2.60.40.420">
    <property type="entry name" value="Cupredoxins - blue copper proteins"/>
    <property type="match status" value="3"/>
</dbReference>
<evidence type="ECO:0000259" key="9">
    <source>
        <dbReference type="Pfam" id="PF07732"/>
    </source>
</evidence>
<dbReference type="InterPro" id="IPR011706">
    <property type="entry name" value="Cu-oxidase_C"/>
</dbReference>
<dbReference type="PANTHER" id="PTHR11709:SF414">
    <property type="entry name" value="ADR239WP"/>
    <property type="match status" value="1"/>
</dbReference>
<keyword evidence="11" id="KW-1185">Reference proteome</keyword>
<evidence type="ECO:0000256" key="3">
    <source>
        <dbReference type="ARBA" id="ARBA00023002"/>
    </source>
</evidence>
<dbReference type="SUPFAM" id="SSF49503">
    <property type="entry name" value="Cupredoxins"/>
    <property type="match status" value="3"/>
</dbReference>
<accession>A0AAD5RPE1</accession>
<gene>
    <name evidence="10" type="ORF">MKZ38_002897</name>
</gene>
<protein>
    <recommendedName>
        <fullName evidence="12">Multicopper oxidase</fullName>
    </recommendedName>
</protein>
<dbReference type="InterPro" id="IPR045087">
    <property type="entry name" value="Cu-oxidase_fam"/>
</dbReference>
<evidence type="ECO:0000256" key="1">
    <source>
        <dbReference type="ARBA" id="ARBA00010609"/>
    </source>
</evidence>
<dbReference type="EMBL" id="JAKWBI020000190">
    <property type="protein sequence ID" value="KAJ2899704.1"/>
    <property type="molecule type" value="Genomic_DNA"/>
</dbReference>
<name>A0AAD5RPE1_9PEZI</name>
<comment type="caution">
    <text evidence="10">The sequence shown here is derived from an EMBL/GenBank/DDBJ whole genome shotgun (WGS) entry which is preliminary data.</text>
</comment>
<dbReference type="Pfam" id="PF07731">
    <property type="entry name" value="Cu-oxidase_2"/>
    <property type="match status" value="1"/>
</dbReference>
<keyword evidence="4" id="KW-0186">Copper</keyword>
<evidence type="ECO:0000259" key="7">
    <source>
        <dbReference type="Pfam" id="PF00394"/>
    </source>
</evidence>
<dbReference type="InterPro" id="IPR011707">
    <property type="entry name" value="Cu-oxidase-like_N"/>
</dbReference>
<proteinExistence type="inferred from homology"/>
<dbReference type="PROSITE" id="PS00079">
    <property type="entry name" value="MULTICOPPER_OXIDASE1"/>
    <property type="match status" value="1"/>
</dbReference>
<dbReference type="Pfam" id="PF00394">
    <property type="entry name" value="Cu-oxidase"/>
    <property type="match status" value="1"/>
</dbReference>
<dbReference type="CDD" id="cd13857">
    <property type="entry name" value="CuRO_1_Diphenol_Ox"/>
    <property type="match status" value="1"/>
</dbReference>
<feature type="compositionally biased region" description="Low complexity" evidence="5">
    <location>
        <begin position="1"/>
        <end position="14"/>
    </location>
</feature>
<dbReference type="InterPro" id="IPR001117">
    <property type="entry name" value="Cu-oxidase_2nd"/>
</dbReference>
<keyword evidence="6" id="KW-1133">Transmembrane helix</keyword>
<evidence type="ECO:0000313" key="11">
    <source>
        <dbReference type="Proteomes" id="UP001201980"/>
    </source>
</evidence>
<dbReference type="CDD" id="cd13910">
    <property type="entry name" value="CuRO_3_MCO_like_4"/>
    <property type="match status" value="1"/>
</dbReference>
<dbReference type="Pfam" id="PF07732">
    <property type="entry name" value="Cu-oxidase_3"/>
    <property type="match status" value="1"/>
</dbReference>
<dbReference type="GO" id="GO:0016491">
    <property type="term" value="F:oxidoreductase activity"/>
    <property type="evidence" value="ECO:0007669"/>
    <property type="project" value="UniProtKB-KW"/>
</dbReference>
<feature type="compositionally biased region" description="Basic residues" evidence="5">
    <location>
        <begin position="463"/>
        <end position="486"/>
    </location>
</feature>
<dbReference type="InterPro" id="IPR008972">
    <property type="entry name" value="Cupredoxin"/>
</dbReference>
<keyword evidence="3" id="KW-0560">Oxidoreductase</keyword>
<evidence type="ECO:0000256" key="5">
    <source>
        <dbReference type="SAM" id="MobiDB-lite"/>
    </source>
</evidence>
<feature type="compositionally biased region" description="Basic and acidic residues" evidence="5">
    <location>
        <begin position="21"/>
        <end position="50"/>
    </location>
</feature>
<organism evidence="10 11">
    <name type="scientific">Zalerion maritima</name>
    <dbReference type="NCBI Taxonomy" id="339359"/>
    <lineage>
        <taxon>Eukaryota</taxon>
        <taxon>Fungi</taxon>
        <taxon>Dikarya</taxon>
        <taxon>Ascomycota</taxon>
        <taxon>Pezizomycotina</taxon>
        <taxon>Sordariomycetes</taxon>
        <taxon>Lulworthiomycetidae</taxon>
        <taxon>Lulworthiales</taxon>
        <taxon>Lulworthiaceae</taxon>
        <taxon>Zalerion</taxon>
    </lineage>
</organism>
<evidence type="ECO:0000256" key="4">
    <source>
        <dbReference type="ARBA" id="ARBA00023008"/>
    </source>
</evidence>
<feature type="domain" description="Plastocyanin-like" evidence="9">
    <location>
        <begin position="166"/>
        <end position="277"/>
    </location>
</feature>
<evidence type="ECO:0000256" key="2">
    <source>
        <dbReference type="ARBA" id="ARBA00022723"/>
    </source>
</evidence>
<dbReference type="InterPro" id="IPR033138">
    <property type="entry name" value="Cu_oxidase_CS"/>
</dbReference>
<evidence type="ECO:0008006" key="12">
    <source>
        <dbReference type="Google" id="ProtNLM"/>
    </source>
</evidence>
<dbReference type="PROSITE" id="PS00080">
    <property type="entry name" value="MULTICOPPER_OXIDASE2"/>
    <property type="match status" value="1"/>
</dbReference>
<reference evidence="10" key="1">
    <citation type="submission" date="2022-07" db="EMBL/GenBank/DDBJ databases">
        <title>Draft genome sequence of Zalerion maritima ATCC 34329, a (micro)plastics degrading marine fungus.</title>
        <authorList>
            <person name="Paco A."/>
            <person name="Goncalves M.F.M."/>
            <person name="Rocha-Santos T.A.P."/>
            <person name="Alves A."/>
        </authorList>
    </citation>
    <scope>NUCLEOTIDE SEQUENCE</scope>
    <source>
        <strain evidence="10">ATCC 34329</strain>
    </source>
</reference>
<comment type="similarity">
    <text evidence="1">Belongs to the multicopper oxidase family.</text>
</comment>
<feature type="domain" description="Plastocyanin-like" evidence="8">
    <location>
        <begin position="550"/>
        <end position="693"/>
    </location>
</feature>
<feature type="domain" description="Plastocyanin-like" evidence="7">
    <location>
        <begin position="288"/>
        <end position="430"/>
    </location>
</feature>
<feature type="region of interest" description="Disordered" evidence="5">
    <location>
        <begin position="1"/>
        <end position="55"/>
    </location>
</feature>
<feature type="region of interest" description="Disordered" evidence="5">
    <location>
        <begin position="449"/>
        <end position="495"/>
    </location>
</feature>
<dbReference type="PANTHER" id="PTHR11709">
    <property type="entry name" value="MULTI-COPPER OXIDASE"/>
    <property type="match status" value="1"/>
</dbReference>
<keyword evidence="2" id="KW-0479">Metal-binding</keyword>
<evidence type="ECO:0000256" key="6">
    <source>
        <dbReference type="SAM" id="Phobius"/>
    </source>
</evidence>
<dbReference type="InterPro" id="IPR002355">
    <property type="entry name" value="Cu_oxidase_Cu_BS"/>
</dbReference>
<sequence length="735" mass="81040">MNQSMSSFSSAPFSPRRRPSHHQDDDFKVLEEDESTGREERGGRDGRAGQENDGNEEQQMLLLRAGLAGDSGGDEETSSFLHVGSPSSKATSCGWLTREGLMNAMRIMVLAAFSACVLFFAVLTFSSRPVAVNPGFRRPASDFVLGPNWDFDAPPTTRKYTWEIENVIANPDGIFRPIITIDGKFPGPMVEANEGDTVRFNIINRAKNSTSIHFHGLFQNGTNWMDGAPGVTQCPIPPGHSFTYEFTLDQSGTYMYHAHHGAQALDGLFGPFIIHSPIEKFSEYDTDQVVLVQDWYHDLSAGLMFKKLSPGSESSPVPDGALINGQNKVDCIDFPGRHCDTSKLSTPSVELPLGSPHRLRIINTGGFAWFDVSIDGHANVLQMVEVDGVAIEPTPEHKIVLGPGQRYSVVVQQPPDTNPGENFWIRAHVIKECITGTVPGSGEAMARLSYQDTKSSVQSSKPRQTRGRRRKRAKKPPSPPRWRKSKPATECKDMKSTAYKPVPAVDAPEVADRSWDMVVNMKIGDWRLERGFVNGSSFRPQVGSPTLHRIVDGLHEGNESFSIAGVNEKAFHLPHELVISQDSIEVVDLVLQNLDEGNHPFHLHGYQMFVLAQGHGYFPGYESLGLAPKGKGLLPGTKVESSVLSNPLRRDTATIEGFGWLLVRFVADNPGLWYFHCHIAWHEGGGMGMQFASRLDVMKSWKMPRANLDLCSVDFSELSKGSPPEDSFWEGSGLG</sequence>
<evidence type="ECO:0000259" key="8">
    <source>
        <dbReference type="Pfam" id="PF07731"/>
    </source>
</evidence>
<dbReference type="GO" id="GO:0005507">
    <property type="term" value="F:copper ion binding"/>
    <property type="evidence" value="ECO:0007669"/>
    <property type="project" value="InterPro"/>
</dbReference>
<keyword evidence="6" id="KW-0472">Membrane</keyword>